<organism evidence="1 2">
    <name type="scientific">Candidatus Magnetobacterium bavaricum</name>
    <dbReference type="NCBI Taxonomy" id="29290"/>
    <lineage>
        <taxon>Bacteria</taxon>
        <taxon>Pseudomonadati</taxon>
        <taxon>Nitrospirota</taxon>
        <taxon>Thermodesulfovibrionia</taxon>
        <taxon>Thermodesulfovibrionales</taxon>
        <taxon>Candidatus Magnetobacteriaceae</taxon>
        <taxon>Candidatus Magnetobacterium</taxon>
    </lineage>
</organism>
<protein>
    <submittedName>
        <fullName evidence="1">Uncharacterized protein</fullName>
    </submittedName>
</protein>
<proteinExistence type="predicted"/>
<gene>
    <name evidence="1" type="ORF">MBAV_006287</name>
</gene>
<dbReference type="Proteomes" id="UP000033423">
    <property type="component" value="Unassembled WGS sequence"/>
</dbReference>
<evidence type="ECO:0000313" key="2">
    <source>
        <dbReference type="Proteomes" id="UP000033423"/>
    </source>
</evidence>
<sequence length="50" mass="5463">MGVEIHIVFIEDLGGLGQFPLKYQNGCKQETYVLIMISSDIPLGAILILA</sequence>
<keyword evidence="2" id="KW-1185">Reference proteome</keyword>
<dbReference type="AlphaFoldDB" id="A0A0F3GLF5"/>
<accession>A0A0F3GLF5</accession>
<evidence type="ECO:0000313" key="1">
    <source>
        <dbReference type="EMBL" id="KJU81518.1"/>
    </source>
</evidence>
<name>A0A0F3GLF5_9BACT</name>
<reference evidence="1 2" key="1">
    <citation type="submission" date="2015-02" db="EMBL/GenBank/DDBJ databases">
        <title>Single-cell genomics of uncultivated deep-branching MTB reveals a conserved set of magnetosome genes.</title>
        <authorList>
            <person name="Kolinko S."/>
            <person name="Richter M."/>
            <person name="Glockner F.O."/>
            <person name="Brachmann A."/>
            <person name="Schuler D."/>
        </authorList>
    </citation>
    <scope>NUCLEOTIDE SEQUENCE [LARGE SCALE GENOMIC DNA]</scope>
    <source>
        <strain evidence="1">TM-1</strain>
    </source>
</reference>
<dbReference type="EMBL" id="LACI01002656">
    <property type="protein sequence ID" value="KJU81518.1"/>
    <property type="molecule type" value="Genomic_DNA"/>
</dbReference>
<comment type="caution">
    <text evidence="1">The sequence shown here is derived from an EMBL/GenBank/DDBJ whole genome shotgun (WGS) entry which is preliminary data.</text>
</comment>